<dbReference type="AlphaFoldDB" id="A0A0C9Y063"/>
<sequence length="113" mass="12503">MLHTGNTVRPLSHDTCVRILALGHLTSRRSCPGSWLWAVSNFVAFCPDWPPAVGPKIHIFCPDRDQGFPAIARGPACGGPHRCWHAKRRKKKLITISEQGHIILSSTKCVPVM</sequence>
<evidence type="ECO:0000313" key="2">
    <source>
        <dbReference type="Proteomes" id="UP000054477"/>
    </source>
</evidence>
<evidence type="ECO:0000313" key="1">
    <source>
        <dbReference type="EMBL" id="KIK03372.1"/>
    </source>
</evidence>
<proteinExistence type="predicted"/>
<gene>
    <name evidence="1" type="ORF">K443DRAFT_481162</name>
</gene>
<keyword evidence="2" id="KW-1185">Reference proteome</keyword>
<reference evidence="1 2" key="1">
    <citation type="submission" date="2014-04" db="EMBL/GenBank/DDBJ databases">
        <authorList>
            <consortium name="DOE Joint Genome Institute"/>
            <person name="Kuo A."/>
            <person name="Kohler A."/>
            <person name="Nagy L.G."/>
            <person name="Floudas D."/>
            <person name="Copeland A."/>
            <person name="Barry K.W."/>
            <person name="Cichocki N."/>
            <person name="Veneault-Fourrey C."/>
            <person name="LaButti K."/>
            <person name="Lindquist E.A."/>
            <person name="Lipzen A."/>
            <person name="Lundell T."/>
            <person name="Morin E."/>
            <person name="Murat C."/>
            <person name="Sun H."/>
            <person name="Tunlid A."/>
            <person name="Henrissat B."/>
            <person name="Grigoriev I.V."/>
            <person name="Hibbett D.S."/>
            <person name="Martin F."/>
            <person name="Nordberg H.P."/>
            <person name="Cantor M.N."/>
            <person name="Hua S.X."/>
        </authorList>
    </citation>
    <scope>NUCLEOTIDE SEQUENCE [LARGE SCALE GENOMIC DNA]</scope>
    <source>
        <strain evidence="1 2">LaAM-08-1</strain>
    </source>
</reference>
<protein>
    <submittedName>
        <fullName evidence="1">Uncharacterized protein</fullName>
    </submittedName>
</protein>
<dbReference type="EMBL" id="KN838581">
    <property type="protein sequence ID" value="KIK03372.1"/>
    <property type="molecule type" value="Genomic_DNA"/>
</dbReference>
<name>A0A0C9Y063_9AGAR</name>
<dbReference type="HOGENOM" id="CLU_2133917_0_0_1"/>
<organism evidence="1 2">
    <name type="scientific">Laccaria amethystina LaAM-08-1</name>
    <dbReference type="NCBI Taxonomy" id="1095629"/>
    <lineage>
        <taxon>Eukaryota</taxon>
        <taxon>Fungi</taxon>
        <taxon>Dikarya</taxon>
        <taxon>Basidiomycota</taxon>
        <taxon>Agaricomycotina</taxon>
        <taxon>Agaricomycetes</taxon>
        <taxon>Agaricomycetidae</taxon>
        <taxon>Agaricales</taxon>
        <taxon>Agaricineae</taxon>
        <taxon>Hydnangiaceae</taxon>
        <taxon>Laccaria</taxon>
    </lineage>
</organism>
<reference evidence="2" key="2">
    <citation type="submission" date="2015-01" db="EMBL/GenBank/DDBJ databases">
        <title>Evolutionary Origins and Diversification of the Mycorrhizal Mutualists.</title>
        <authorList>
            <consortium name="DOE Joint Genome Institute"/>
            <consortium name="Mycorrhizal Genomics Consortium"/>
            <person name="Kohler A."/>
            <person name="Kuo A."/>
            <person name="Nagy L.G."/>
            <person name="Floudas D."/>
            <person name="Copeland A."/>
            <person name="Barry K.W."/>
            <person name="Cichocki N."/>
            <person name="Veneault-Fourrey C."/>
            <person name="LaButti K."/>
            <person name="Lindquist E.A."/>
            <person name="Lipzen A."/>
            <person name="Lundell T."/>
            <person name="Morin E."/>
            <person name="Murat C."/>
            <person name="Riley R."/>
            <person name="Ohm R."/>
            <person name="Sun H."/>
            <person name="Tunlid A."/>
            <person name="Henrissat B."/>
            <person name="Grigoriev I.V."/>
            <person name="Hibbett D.S."/>
            <person name="Martin F."/>
        </authorList>
    </citation>
    <scope>NUCLEOTIDE SEQUENCE [LARGE SCALE GENOMIC DNA]</scope>
    <source>
        <strain evidence="2">LaAM-08-1</strain>
    </source>
</reference>
<accession>A0A0C9Y063</accession>
<dbReference type="OrthoDB" id="3087855at2759"/>
<dbReference type="Proteomes" id="UP000054477">
    <property type="component" value="Unassembled WGS sequence"/>
</dbReference>